<dbReference type="GO" id="GO:0016887">
    <property type="term" value="F:ATP hydrolysis activity"/>
    <property type="evidence" value="ECO:0007669"/>
    <property type="project" value="InterPro"/>
</dbReference>
<dbReference type="RefSeq" id="WP_131282333.1">
    <property type="nucleotide sequence ID" value="NZ_JBHSLR010000001.1"/>
</dbReference>
<dbReference type="PANTHER" id="PTHR24220:SF659">
    <property type="entry name" value="TRANSPORTER, PUTATIVE-RELATED"/>
    <property type="match status" value="1"/>
</dbReference>
<reference evidence="4 5" key="1">
    <citation type="submission" date="2019-02" db="EMBL/GenBank/DDBJ databases">
        <title>Arcanobacterium bovis sp. nov., isolated from the milk of a cow with mastitis.</title>
        <authorList>
            <person name="Sammra O."/>
            <person name="Foster G."/>
            <person name="Hassan A."/>
            <person name="Alssahen M."/>
            <person name="Laemmler C."/>
            <person name="Borowiak M."/>
            <person name="Malorny B."/>
            <person name="Abdulmawjood A."/>
        </authorList>
    </citation>
    <scope>NUCLEOTIDE SEQUENCE [LARGE SCALE GENOMIC DNA]</scope>
    <source>
        <strain evidence="4 5">C605018/01/1</strain>
    </source>
</reference>
<dbReference type="InterPro" id="IPR015854">
    <property type="entry name" value="ABC_transpr_LolD-like"/>
</dbReference>
<keyword evidence="1" id="KW-0547">Nucleotide-binding</keyword>
<organism evidence="4 5">
    <name type="scientific">Arcanobacterium bovis</name>
    <dbReference type="NCBI Taxonomy" id="2529275"/>
    <lineage>
        <taxon>Bacteria</taxon>
        <taxon>Bacillati</taxon>
        <taxon>Actinomycetota</taxon>
        <taxon>Actinomycetes</taxon>
        <taxon>Actinomycetales</taxon>
        <taxon>Actinomycetaceae</taxon>
        <taxon>Arcanobacterium</taxon>
    </lineage>
</organism>
<dbReference type="GO" id="GO:0005886">
    <property type="term" value="C:plasma membrane"/>
    <property type="evidence" value="ECO:0007669"/>
    <property type="project" value="TreeGrafter"/>
</dbReference>
<protein>
    <submittedName>
        <fullName evidence="4">ABC transporter ATP-binding protein</fullName>
    </submittedName>
</protein>
<dbReference type="SMART" id="SM00382">
    <property type="entry name" value="AAA"/>
    <property type="match status" value="1"/>
</dbReference>
<dbReference type="GO" id="GO:0022857">
    <property type="term" value="F:transmembrane transporter activity"/>
    <property type="evidence" value="ECO:0007669"/>
    <property type="project" value="TreeGrafter"/>
</dbReference>
<gene>
    <name evidence="4" type="ORF">EZJ44_08170</name>
</gene>
<evidence type="ECO:0000259" key="3">
    <source>
        <dbReference type="PROSITE" id="PS50893"/>
    </source>
</evidence>
<dbReference type="SUPFAM" id="SSF52540">
    <property type="entry name" value="P-loop containing nucleoside triphosphate hydrolases"/>
    <property type="match status" value="1"/>
</dbReference>
<sequence>MDRTPPSAKVFDVSKYVLDAGVPRAVVNKVSFEIPAQNFTALLGPSGSGKSTLISVLAGIERVDGGIVEIGEKNIVQMTDDEIVELRKNELGVIFESDNLLPSLTIEQNLRLPSSFSKRDIDEKQFAQVVRAFGLSEYLQLIPYHAGRAIQQRTAIARAVLASARMLLCDDPVRGMARQSAQEILSLLRVCVREFGISVLITTEDPAAAAFADRVYLLSDGELIGRIDSPSLQSILLAMSSFGYGEE</sequence>
<evidence type="ECO:0000256" key="1">
    <source>
        <dbReference type="ARBA" id="ARBA00022741"/>
    </source>
</evidence>
<evidence type="ECO:0000313" key="5">
    <source>
        <dbReference type="Proteomes" id="UP000293036"/>
    </source>
</evidence>
<dbReference type="PANTHER" id="PTHR24220">
    <property type="entry name" value="IMPORT ATP-BINDING PROTEIN"/>
    <property type="match status" value="1"/>
</dbReference>
<evidence type="ECO:0000313" key="4">
    <source>
        <dbReference type="EMBL" id="TBW20809.1"/>
    </source>
</evidence>
<dbReference type="InterPro" id="IPR027417">
    <property type="entry name" value="P-loop_NTPase"/>
</dbReference>
<evidence type="ECO:0000256" key="2">
    <source>
        <dbReference type="ARBA" id="ARBA00022840"/>
    </source>
</evidence>
<comment type="caution">
    <text evidence="4">The sequence shown here is derived from an EMBL/GenBank/DDBJ whole genome shotgun (WGS) entry which is preliminary data.</text>
</comment>
<accession>A0A4Q9UYW8</accession>
<keyword evidence="5" id="KW-1185">Reference proteome</keyword>
<dbReference type="Proteomes" id="UP000293036">
    <property type="component" value="Unassembled WGS sequence"/>
</dbReference>
<dbReference type="InterPro" id="IPR003439">
    <property type="entry name" value="ABC_transporter-like_ATP-bd"/>
</dbReference>
<dbReference type="InterPro" id="IPR003593">
    <property type="entry name" value="AAA+_ATPase"/>
</dbReference>
<dbReference type="Gene3D" id="3.40.50.300">
    <property type="entry name" value="P-loop containing nucleotide triphosphate hydrolases"/>
    <property type="match status" value="1"/>
</dbReference>
<dbReference type="EMBL" id="SJDT01000008">
    <property type="protein sequence ID" value="TBW20809.1"/>
    <property type="molecule type" value="Genomic_DNA"/>
</dbReference>
<keyword evidence="2 4" id="KW-0067">ATP-binding</keyword>
<proteinExistence type="predicted"/>
<dbReference type="GO" id="GO:0005524">
    <property type="term" value="F:ATP binding"/>
    <property type="evidence" value="ECO:0007669"/>
    <property type="project" value="UniProtKB-KW"/>
</dbReference>
<dbReference type="AlphaFoldDB" id="A0A4Q9UYW8"/>
<feature type="domain" description="ABC transporter" evidence="3">
    <location>
        <begin position="8"/>
        <end position="245"/>
    </location>
</feature>
<dbReference type="OrthoDB" id="9802264at2"/>
<dbReference type="PROSITE" id="PS50893">
    <property type="entry name" value="ABC_TRANSPORTER_2"/>
    <property type="match status" value="1"/>
</dbReference>
<dbReference type="Pfam" id="PF00005">
    <property type="entry name" value="ABC_tran"/>
    <property type="match status" value="1"/>
</dbReference>
<name>A0A4Q9UYW8_9ACTO</name>